<dbReference type="GO" id="GO:0005524">
    <property type="term" value="F:ATP binding"/>
    <property type="evidence" value="ECO:0007669"/>
    <property type="project" value="UniProtKB-UniRule"/>
</dbReference>
<comment type="similarity">
    <text evidence="7">Belongs to the SMC family.</text>
</comment>
<feature type="coiled-coil region" evidence="7">
    <location>
        <begin position="773"/>
        <end position="821"/>
    </location>
</feature>
<keyword evidence="10" id="KW-1185">Reference proteome</keyword>
<dbReference type="FunFam" id="3.40.50.300:FF:000901">
    <property type="entry name" value="Chromosome partition protein Smc"/>
    <property type="match status" value="1"/>
</dbReference>
<dbReference type="GO" id="GO:0006260">
    <property type="term" value="P:DNA replication"/>
    <property type="evidence" value="ECO:0007669"/>
    <property type="project" value="UniProtKB-UniRule"/>
</dbReference>
<feature type="coiled-coil region" evidence="7">
    <location>
        <begin position="237"/>
        <end position="264"/>
    </location>
</feature>
<comment type="subunit">
    <text evidence="7">Homodimer.</text>
</comment>
<sequence>MKFTRLRIVGFKTFVEPSEFLIEPGLTGVIGPNGCGKSNLVEALRWVMGESSHKSMRASGMDDVIFSGSGGRPGRSHAEVTLTLDNGARTAPAAFNAADLLEVSRRIDRGAGSTYRVNGREVRARDVQLMFADAATGARSPAMVRQGQVAELIAAKPQARRRILEDAAGIGGLHARRHEAELRLRAAEDNLARVEDVLTAITAGVDSLRRQARSAQRYRAIAAEIRRHEALLLLIGHTNARREVQAAEAALAQALDRLARAQAEQVDSATAQGVAAAALPRLREAEGAASAELQRLTLAAAQLDAQERRSAERLRDLGRRIVDLRRDLAREAASRDDAQATLERLDGEAAALAEADDGDVARAEAAAREATAEQSLAVAEATLAAAQGAQAEHAARRGALIRAAADERARATRLAAERARLAREAAAAAEAGSDRLSALREAYDEAKEAAESAEEAAALARDAVAEARDAEARGRPVLAAAEREAARLDTEARTLARLVAPGTAARFPPILDALTVEPGYEAALAAALGDDLEAALDPEAPTHWALLPDPGADPDLPAGARPLAERVTGPPALARRLRQVGLVEPEDAAELRQRLQPGQRLVTKRGDLTRWDGLTAAAEAPRPAARRLSERNRLETLHEAAALAREQAETARETHDALQARAQEAAAAELRALDGARLARRNLDGARENLTHAERREAESAARRVALSEAEARIAAEAEEAAARVETAEEALAALDGPEDLAARLDEARKTAEARRLAAAEARAARLSLTRAAEEAAARRAALAADRARWQERAERADAILDELGDRLAGAEEEQAELAEAPETFAEERRRLTAATERAGAARALAGERLATGEAILAEAEARARGALDTFAAAREARGAAAAAHEALERRLAEVVRTIADSLETSPEGLYGLAGATPGDPLPEIGAVEAKAAGLRADRDRLGAVNLRAEEELRETEGRRDELGRERDELIEAIRRLRGAIQSLNREGRERLLAAFTAVNGHFERLFTTLFGGGTAELTLVDSDDPLEAGLDILARPPGKKPQTMTLLSGGEQALTATALIFAVFLTNPSPVCVLDEVDAPLDDANVERYCDLLAAMARDTDTRFLVITHNPITMARMDRLFGVTMAERGVSQLVSVDLATAERLAETV</sequence>
<evidence type="ECO:0000256" key="2">
    <source>
        <dbReference type="ARBA" id="ARBA00022490"/>
    </source>
</evidence>
<dbReference type="Gene3D" id="3.40.50.300">
    <property type="entry name" value="P-loop containing nucleotide triphosphate hydrolases"/>
    <property type="match status" value="2"/>
</dbReference>
<evidence type="ECO:0000256" key="5">
    <source>
        <dbReference type="ARBA" id="ARBA00023054"/>
    </source>
</evidence>
<dbReference type="GO" id="GO:0007062">
    <property type="term" value="P:sister chromatid cohesion"/>
    <property type="evidence" value="ECO:0007669"/>
    <property type="project" value="InterPro"/>
</dbReference>
<evidence type="ECO:0000313" key="9">
    <source>
        <dbReference type="EMBL" id="KMO37214.1"/>
    </source>
</evidence>
<evidence type="ECO:0000259" key="8">
    <source>
        <dbReference type="SMART" id="SM00968"/>
    </source>
</evidence>
<dbReference type="SMART" id="SM00968">
    <property type="entry name" value="SMC_hinge"/>
    <property type="match status" value="1"/>
</dbReference>
<dbReference type="PANTHER" id="PTHR43977">
    <property type="entry name" value="STRUCTURAL MAINTENANCE OF CHROMOSOMES PROTEIN 3"/>
    <property type="match status" value="1"/>
</dbReference>
<keyword evidence="5 7" id="KW-0175">Coiled coil</keyword>
<evidence type="ECO:0000256" key="4">
    <source>
        <dbReference type="ARBA" id="ARBA00022840"/>
    </source>
</evidence>
<protein>
    <recommendedName>
        <fullName evidence="7">Chromosome partition protein Smc</fullName>
    </recommendedName>
</protein>
<dbReference type="InterPro" id="IPR010935">
    <property type="entry name" value="SMC_hinge"/>
</dbReference>
<evidence type="ECO:0000256" key="1">
    <source>
        <dbReference type="ARBA" id="ARBA00004496"/>
    </source>
</evidence>
<organism evidence="9 10">
    <name type="scientific">Methylobacterium tarhaniae</name>
    <dbReference type="NCBI Taxonomy" id="1187852"/>
    <lineage>
        <taxon>Bacteria</taxon>
        <taxon>Pseudomonadati</taxon>
        <taxon>Pseudomonadota</taxon>
        <taxon>Alphaproteobacteria</taxon>
        <taxon>Hyphomicrobiales</taxon>
        <taxon>Methylobacteriaceae</taxon>
        <taxon>Methylobacterium</taxon>
    </lineage>
</organism>
<proteinExistence type="inferred from homology"/>
<evidence type="ECO:0000256" key="3">
    <source>
        <dbReference type="ARBA" id="ARBA00022741"/>
    </source>
</evidence>
<dbReference type="RefSeq" id="WP_048452565.1">
    <property type="nucleotide sequence ID" value="NZ_LABZ01000137.1"/>
</dbReference>
<reference evidence="9 10" key="1">
    <citation type="submission" date="2015-03" db="EMBL/GenBank/DDBJ databases">
        <title>Genome sequencing of Methylobacterium tarhaniae DSM 25844.</title>
        <authorList>
            <person name="Chaudhry V."/>
            <person name="Patil P.B."/>
        </authorList>
    </citation>
    <scope>NUCLEOTIDE SEQUENCE [LARGE SCALE GENOMIC DNA]</scope>
    <source>
        <strain evidence="9 10">DSM 25844</strain>
    </source>
</reference>
<keyword evidence="2 7" id="KW-0963">Cytoplasm</keyword>
<dbReference type="OrthoDB" id="9808768at2"/>
<keyword evidence="3 7" id="KW-0547">Nucleotide-binding</keyword>
<evidence type="ECO:0000256" key="7">
    <source>
        <dbReference type="HAMAP-Rule" id="MF_01894"/>
    </source>
</evidence>
<gene>
    <name evidence="7" type="primary">smc</name>
    <name evidence="9" type="ORF">VQ03_19550</name>
</gene>
<dbReference type="InterPro" id="IPR027417">
    <property type="entry name" value="P-loop_NTPase"/>
</dbReference>
<dbReference type="InterPro" id="IPR003395">
    <property type="entry name" value="RecF/RecN/SMC_N"/>
</dbReference>
<dbReference type="GO" id="GO:0003677">
    <property type="term" value="F:DNA binding"/>
    <property type="evidence" value="ECO:0007669"/>
    <property type="project" value="UniProtKB-UniRule"/>
</dbReference>
<keyword evidence="6 7" id="KW-0238">DNA-binding</keyword>
<dbReference type="GO" id="GO:0030261">
    <property type="term" value="P:chromosome condensation"/>
    <property type="evidence" value="ECO:0007669"/>
    <property type="project" value="InterPro"/>
</dbReference>
<comment type="caution">
    <text evidence="9">The sequence shown here is derived from an EMBL/GenBank/DDBJ whole genome shotgun (WGS) entry which is preliminary data.</text>
</comment>
<name>A0A0J6SU19_9HYPH</name>
<evidence type="ECO:0000313" key="10">
    <source>
        <dbReference type="Proteomes" id="UP000036449"/>
    </source>
</evidence>
<accession>A0A0J6SU19</accession>
<comment type="domain">
    <text evidence="7">Contains large globular domains required for ATP hydrolysis at each terminus and a third globular domain forming a flexible hinge near the middle of the molecule. These domains are separated by coiled-coil structures.</text>
</comment>
<comment type="function">
    <text evidence="7">Required for chromosome condensation and partitioning.</text>
</comment>
<evidence type="ECO:0000256" key="6">
    <source>
        <dbReference type="ARBA" id="ARBA00023125"/>
    </source>
</evidence>
<dbReference type="GO" id="GO:0005694">
    <property type="term" value="C:chromosome"/>
    <property type="evidence" value="ECO:0007669"/>
    <property type="project" value="InterPro"/>
</dbReference>
<feature type="coiled-coil region" evidence="7">
    <location>
        <begin position="404"/>
        <end position="498"/>
    </location>
</feature>
<dbReference type="PATRIC" id="fig|1187852.3.peg.1316"/>
<dbReference type="Proteomes" id="UP000036449">
    <property type="component" value="Unassembled WGS sequence"/>
</dbReference>
<dbReference type="Pfam" id="PF02463">
    <property type="entry name" value="SMC_N"/>
    <property type="match status" value="1"/>
</dbReference>
<dbReference type="InterPro" id="IPR024704">
    <property type="entry name" value="SMC"/>
</dbReference>
<dbReference type="HAMAP" id="MF_01894">
    <property type="entry name" value="Smc_prok"/>
    <property type="match status" value="1"/>
</dbReference>
<dbReference type="GO" id="GO:0007059">
    <property type="term" value="P:chromosome segregation"/>
    <property type="evidence" value="ECO:0007669"/>
    <property type="project" value="UniProtKB-UniRule"/>
</dbReference>
<feature type="binding site" evidence="7">
    <location>
        <begin position="32"/>
        <end position="39"/>
    </location>
    <ligand>
        <name>ATP</name>
        <dbReference type="ChEBI" id="CHEBI:30616"/>
    </ligand>
</feature>
<feature type="domain" description="SMC hinge" evidence="8">
    <location>
        <begin position="504"/>
        <end position="592"/>
    </location>
</feature>
<dbReference type="PIRSF" id="PIRSF005719">
    <property type="entry name" value="SMC"/>
    <property type="match status" value="1"/>
</dbReference>
<dbReference type="GO" id="GO:0016887">
    <property type="term" value="F:ATP hydrolysis activity"/>
    <property type="evidence" value="ECO:0007669"/>
    <property type="project" value="InterPro"/>
</dbReference>
<dbReference type="InterPro" id="IPR011890">
    <property type="entry name" value="SMC_prok"/>
</dbReference>
<comment type="subcellular location">
    <subcellularLocation>
        <location evidence="1 7">Cytoplasm</location>
    </subcellularLocation>
</comment>
<feature type="coiled-coil region" evidence="7">
    <location>
        <begin position="946"/>
        <end position="987"/>
    </location>
</feature>
<keyword evidence="4 7" id="KW-0067">ATP-binding</keyword>
<dbReference type="GO" id="GO:0005737">
    <property type="term" value="C:cytoplasm"/>
    <property type="evidence" value="ECO:0007669"/>
    <property type="project" value="UniProtKB-SubCell"/>
</dbReference>
<dbReference type="SUPFAM" id="SSF52540">
    <property type="entry name" value="P-loop containing nucleoside triphosphate hydrolases"/>
    <property type="match status" value="1"/>
</dbReference>
<dbReference type="CDD" id="cd03278">
    <property type="entry name" value="ABC_SMC_barmotin"/>
    <property type="match status" value="1"/>
</dbReference>
<dbReference type="AlphaFoldDB" id="A0A0J6SU19"/>
<feature type="coiled-coil region" evidence="7">
    <location>
        <begin position="634"/>
        <end position="731"/>
    </location>
</feature>
<dbReference type="EMBL" id="LABZ01000137">
    <property type="protein sequence ID" value="KMO37214.1"/>
    <property type="molecule type" value="Genomic_DNA"/>
</dbReference>